<feature type="compositionally biased region" description="Polar residues" evidence="1">
    <location>
        <begin position="105"/>
        <end position="119"/>
    </location>
</feature>
<dbReference type="AlphaFoldDB" id="A0AAV6RVZ8"/>
<reference evidence="2 3" key="1">
    <citation type="journal article" date="2021" name="Sci. Rep.">
        <title>Chromosome anchoring in Senegalese sole (Solea senegalensis) reveals sex-associated markers and genome rearrangements in flatfish.</title>
        <authorList>
            <person name="Guerrero-Cozar I."/>
            <person name="Gomez-Garrido J."/>
            <person name="Berbel C."/>
            <person name="Martinez-Blanch J.F."/>
            <person name="Alioto T."/>
            <person name="Claros M.G."/>
            <person name="Gagnaire P.A."/>
            <person name="Manchado M."/>
        </authorList>
    </citation>
    <scope>NUCLEOTIDE SEQUENCE [LARGE SCALE GENOMIC DNA]</scope>
    <source>
        <strain evidence="2">Sse05_10M</strain>
    </source>
</reference>
<dbReference type="GO" id="GO:0046849">
    <property type="term" value="P:bone remodeling"/>
    <property type="evidence" value="ECO:0007669"/>
    <property type="project" value="InterPro"/>
</dbReference>
<name>A0AAV6RVZ8_SOLSE</name>
<evidence type="ECO:0000313" key="2">
    <source>
        <dbReference type="EMBL" id="KAG7509244.1"/>
    </source>
</evidence>
<protein>
    <submittedName>
        <fullName evidence="2">5-hydroxytryptamine receptor 1B-like</fullName>
    </submittedName>
</protein>
<feature type="compositionally biased region" description="Polar residues" evidence="1">
    <location>
        <begin position="12"/>
        <end position="27"/>
    </location>
</feature>
<dbReference type="PRINTS" id="PR00513">
    <property type="entry name" value="5HT1BRECEPTR"/>
</dbReference>
<organism evidence="2 3">
    <name type="scientific">Solea senegalensis</name>
    <name type="common">Senegalese sole</name>
    <dbReference type="NCBI Taxonomy" id="28829"/>
    <lineage>
        <taxon>Eukaryota</taxon>
        <taxon>Metazoa</taxon>
        <taxon>Chordata</taxon>
        <taxon>Craniata</taxon>
        <taxon>Vertebrata</taxon>
        <taxon>Euteleostomi</taxon>
        <taxon>Actinopterygii</taxon>
        <taxon>Neopterygii</taxon>
        <taxon>Teleostei</taxon>
        <taxon>Neoteleostei</taxon>
        <taxon>Acanthomorphata</taxon>
        <taxon>Carangaria</taxon>
        <taxon>Pleuronectiformes</taxon>
        <taxon>Pleuronectoidei</taxon>
        <taxon>Soleidae</taxon>
        <taxon>Solea</taxon>
    </lineage>
</organism>
<feature type="region of interest" description="Disordered" evidence="1">
    <location>
        <begin position="1"/>
        <end position="83"/>
    </location>
</feature>
<dbReference type="GO" id="GO:0050795">
    <property type="term" value="P:regulation of behavior"/>
    <property type="evidence" value="ECO:0007669"/>
    <property type="project" value="InterPro"/>
</dbReference>
<dbReference type="InterPro" id="IPR002147">
    <property type="entry name" value="5HT1B_rcpt"/>
</dbReference>
<sequence length="119" mass="12269">METPVPDAELLNISSGGSGDNLTSADSQARKRILKQSSNKPGKRLTSAHLITDSPGSVASSSSLNYGTNDTNSSPCCDHASSSSCANVGHVKVTSLSPAPHTLSPAPNWSITNPELTHN</sequence>
<evidence type="ECO:0000256" key="1">
    <source>
        <dbReference type="SAM" id="MobiDB-lite"/>
    </source>
</evidence>
<dbReference type="EMBL" id="JAGKHQ010000009">
    <property type="protein sequence ID" value="KAG7509244.1"/>
    <property type="molecule type" value="Genomic_DNA"/>
</dbReference>
<dbReference type="GO" id="GO:0045202">
    <property type="term" value="C:synapse"/>
    <property type="evidence" value="ECO:0007669"/>
    <property type="project" value="GOC"/>
</dbReference>
<feature type="region of interest" description="Disordered" evidence="1">
    <location>
        <begin position="96"/>
        <end position="119"/>
    </location>
</feature>
<dbReference type="GO" id="GO:0042310">
    <property type="term" value="P:vasoconstriction"/>
    <property type="evidence" value="ECO:0007669"/>
    <property type="project" value="InterPro"/>
</dbReference>
<feature type="compositionally biased region" description="Low complexity" evidence="1">
    <location>
        <begin position="73"/>
        <end position="83"/>
    </location>
</feature>
<dbReference type="Proteomes" id="UP000693946">
    <property type="component" value="Linkage Group LG17"/>
</dbReference>
<dbReference type="GO" id="GO:0005886">
    <property type="term" value="C:plasma membrane"/>
    <property type="evidence" value="ECO:0007669"/>
    <property type="project" value="InterPro"/>
</dbReference>
<accession>A0AAV6RVZ8</accession>
<dbReference type="GO" id="GO:0004993">
    <property type="term" value="F:G protein-coupled serotonin receptor activity"/>
    <property type="evidence" value="ECO:0007669"/>
    <property type="project" value="InterPro"/>
</dbReference>
<dbReference type="GO" id="GO:0007268">
    <property type="term" value="P:chemical synaptic transmission"/>
    <property type="evidence" value="ECO:0007669"/>
    <property type="project" value="InterPro"/>
</dbReference>
<evidence type="ECO:0000313" key="3">
    <source>
        <dbReference type="Proteomes" id="UP000693946"/>
    </source>
</evidence>
<proteinExistence type="predicted"/>
<comment type="caution">
    <text evidence="2">The sequence shown here is derived from an EMBL/GenBank/DDBJ whole genome shotgun (WGS) entry which is preliminary data.</text>
</comment>
<keyword evidence="3" id="KW-1185">Reference proteome</keyword>
<keyword evidence="2" id="KW-0675">Receptor</keyword>
<gene>
    <name evidence="2" type="ORF">JOB18_038855</name>
</gene>
<feature type="compositionally biased region" description="Polar residues" evidence="1">
    <location>
        <begin position="54"/>
        <end position="72"/>
    </location>
</feature>